<evidence type="ECO:0000313" key="2">
    <source>
        <dbReference type="Proteomes" id="UP000249746"/>
    </source>
</evidence>
<accession>A0A2W6NGT7</accession>
<reference evidence="1 2" key="1">
    <citation type="submission" date="2017-03" db="EMBL/GenBank/DDBJ databases">
        <title>Genomic and clinical evidence uncovers the enterohepatic species Helicobacter valdiviensis as a potential human intestinal pathogen.</title>
        <authorList>
            <person name="Fresia P."/>
            <person name="Jara R."/>
            <person name="Sierra R."/>
            <person name="Ferres I."/>
            <person name="Greif G."/>
            <person name="Iraola G."/>
            <person name="Collado L."/>
        </authorList>
    </citation>
    <scope>NUCLEOTIDE SEQUENCE [LARGE SCALE GENOMIC DNA]</scope>
    <source>
        <strain evidence="1 2">WBE14</strain>
    </source>
</reference>
<comment type="caution">
    <text evidence="1">The sequence shown here is derived from an EMBL/GenBank/DDBJ whole genome shotgun (WGS) entry which is preliminary data.</text>
</comment>
<dbReference type="Proteomes" id="UP000249746">
    <property type="component" value="Unassembled WGS sequence"/>
</dbReference>
<dbReference type="AlphaFoldDB" id="A0A2W6NGT7"/>
<dbReference type="RefSeq" id="WP_111229728.1">
    <property type="nucleotide sequence ID" value="NZ_NBIU01000011.1"/>
</dbReference>
<gene>
    <name evidence="1" type="ORF">B6S12_05055</name>
</gene>
<dbReference type="OrthoDB" id="9898947at2"/>
<keyword evidence="2" id="KW-1185">Reference proteome</keyword>
<protein>
    <submittedName>
        <fullName evidence="1">Uncharacterized protein</fullName>
    </submittedName>
</protein>
<evidence type="ECO:0000313" key="1">
    <source>
        <dbReference type="EMBL" id="PZT48190.1"/>
    </source>
</evidence>
<organism evidence="1 2">
    <name type="scientific">Helicobacter valdiviensis</name>
    <dbReference type="NCBI Taxonomy" id="1458358"/>
    <lineage>
        <taxon>Bacteria</taxon>
        <taxon>Pseudomonadati</taxon>
        <taxon>Campylobacterota</taxon>
        <taxon>Epsilonproteobacteria</taxon>
        <taxon>Campylobacterales</taxon>
        <taxon>Helicobacteraceae</taxon>
        <taxon>Helicobacter</taxon>
    </lineage>
</organism>
<proteinExistence type="predicted"/>
<name>A0A2W6NGT7_9HELI</name>
<sequence>MTRDPINTGSQTLGLLVANTQNLSEERRKNSLATASFLQNAYSKLYNANTLSLEQEQRDKDNAFKQRSLEQTQEQIDNQKSQWQIQNDLNEKELKERVRQNDLNYKINKEQIAQNYWLNAPKVEYERWKNNILSSEVEEYNPLGEIPLKDNMQTNTQANTQSLNQAPSSNNTPNTQNQSIMQKYISHTMPKETPAPKPKMVSILENINTKLQYGTPLNAYEMFAANNLGIDYKKIMHDMEVKKVDIGSTAEKFNRRIASLEAIQDFITMGRNEAGFGKWLDRLMHEKSGGWTDLNAESAAFKSADTAMEDILAAGLSEGKPTNYDKLRAKEFSAKGRNNEEQRTILSAPYNTILRLAQSELDTLKAKNAPKELIESYEEIIKPFYKNSQYLSDSIYNKKDFNYEKWMEMTKNRAMGDVFSKSIKQNKEDNIKIIE</sequence>
<dbReference type="EMBL" id="NBIU01000011">
    <property type="protein sequence ID" value="PZT48190.1"/>
    <property type="molecule type" value="Genomic_DNA"/>
</dbReference>